<dbReference type="EMBL" id="VRYY01000165">
    <property type="protein sequence ID" value="MBG3876784.1"/>
    <property type="molecule type" value="Genomic_DNA"/>
</dbReference>
<dbReference type="InterPro" id="IPR002547">
    <property type="entry name" value="tRNA-bd_dom"/>
</dbReference>
<name>A0ABS0J2Y2_9BACT</name>
<feature type="compositionally biased region" description="Low complexity" evidence="16">
    <location>
        <begin position="531"/>
        <end position="547"/>
    </location>
</feature>
<dbReference type="PANTHER" id="PTHR43326">
    <property type="entry name" value="METHIONYL-TRNA SYNTHETASE"/>
    <property type="match status" value="1"/>
</dbReference>
<dbReference type="Pfam" id="PF09334">
    <property type="entry name" value="tRNA-synt_1g"/>
    <property type="match status" value="1"/>
</dbReference>
<comment type="subcellular location">
    <subcellularLocation>
        <location evidence="2 15">Cytoplasm</location>
    </subcellularLocation>
</comment>
<feature type="binding site" evidence="15">
    <location>
        <position position="129"/>
    </location>
    <ligand>
        <name>Zn(2+)</name>
        <dbReference type="ChEBI" id="CHEBI:29105"/>
    </ligand>
</feature>
<protein>
    <recommendedName>
        <fullName evidence="15">Methionine--tRNA ligase</fullName>
        <ecNumber evidence="15">6.1.1.10</ecNumber>
    </recommendedName>
    <alternativeName>
        <fullName evidence="15">Methionyl-tRNA synthetase</fullName>
        <shortName evidence="15">MetRS</shortName>
    </alternativeName>
</protein>
<keyword evidence="5 15" id="KW-0820">tRNA-binding</keyword>
<dbReference type="PRINTS" id="PR01041">
    <property type="entry name" value="TRNASYNTHMET"/>
</dbReference>
<comment type="cofactor">
    <cofactor evidence="15">
        <name>Zn(2+)</name>
        <dbReference type="ChEBI" id="CHEBI:29105"/>
    </cofactor>
    <text evidence="15">Binds 1 zinc ion per subunit.</text>
</comment>
<dbReference type="Proteomes" id="UP001194469">
    <property type="component" value="Unassembled WGS sequence"/>
</dbReference>
<feature type="short sequence motif" description="'KMSKS' region" evidence="15">
    <location>
        <begin position="296"/>
        <end position="300"/>
    </location>
</feature>
<evidence type="ECO:0000256" key="2">
    <source>
        <dbReference type="ARBA" id="ARBA00004496"/>
    </source>
</evidence>
<dbReference type="Gene3D" id="3.40.50.620">
    <property type="entry name" value="HUPs"/>
    <property type="match status" value="1"/>
</dbReference>
<keyword evidence="6 15" id="KW-0436">Ligase</keyword>
<dbReference type="SUPFAM" id="SSF52374">
    <property type="entry name" value="Nucleotidylyl transferase"/>
    <property type="match status" value="1"/>
</dbReference>
<evidence type="ECO:0000313" key="19">
    <source>
        <dbReference type="Proteomes" id="UP001194469"/>
    </source>
</evidence>
<comment type="function">
    <text evidence="1 15">Is required not only for elongation of protein synthesis but also for the initiation of all mRNA translation through initiator tRNA(fMet) aminoacylation.</text>
</comment>
<evidence type="ECO:0000256" key="4">
    <source>
        <dbReference type="ARBA" id="ARBA00022490"/>
    </source>
</evidence>
<dbReference type="InterPro" id="IPR033911">
    <property type="entry name" value="MetRS_core"/>
</dbReference>
<evidence type="ECO:0000313" key="18">
    <source>
        <dbReference type="EMBL" id="MBG3876784.1"/>
    </source>
</evidence>
<sequence>MDRFYITTPIYYVNAKPHLGHAYTTIVADSLRRFHRLLGKDTYFLTGTDEHGDKIVQAAEKAGCSPQEFVDGVSTQFRDLWPHLGVEYDQFIRTTDAEHKKCVQDVLQKVYDSGDIYFGEYGGHYCYGCERFYTEKELENGLCPQHQVKPEYISEKNYFFRMSKYQGWLRQYILDNPDFIRPERYRSEVLGILDSGALEDLCISRPKSRLTWGIELPFDKDYVCYVWFDALINYISALGWPDDEKFGRFWPGVQHLVAKDILKPHAVFWPTMLKAAGLEPYNNLNVHGYWLVRDTKMSKSLGNVVDPLSMIDKYGLSAFRYFLLREMHFGSDASFSEDALVARLNADLANDLGNLFSRVLSMTAKYFGGVVPAQGPLTEEDEAIRTLAEEAQRNYVRLFERVRFSNALESLWELVRALNRYVDHAAPWTLFKQGDTERLGTVMYVMLECMRKVAVHLWPVMPEASTVLLGQLGQTLDPATVQLADEADRWGGLAAGTTVASSSNLFPRVELEKVEESKPAKAEGKKKDKAAASAQAAAQSAAPAAGDEPATIEFTDFQKLDIRFGTVVVVERHPNADKLLRVEVDLGEAAPRQIVAGLAEYFTPDFLLGRQVAVVANLAPRKLRGLESQGMILAVRTESGMQLVAASGPVANGAKVS</sequence>
<dbReference type="Gene3D" id="2.40.50.140">
    <property type="entry name" value="Nucleic acid-binding proteins"/>
    <property type="match status" value="1"/>
</dbReference>
<evidence type="ECO:0000256" key="1">
    <source>
        <dbReference type="ARBA" id="ARBA00003314"/>
    </source>
</evidence>
<keyword evidence="19" id="KW-1185">Reference proteome</keyword>
<comment type="catalytic activity">
    <reaction evidence="14 15">
        <text>tRNA(Met) + L-methionine + ATP = L-methionyl-tRNA(Met) + AMP + diphosphate</text>
        <dbReference type="Rhea" id="RHEA:13481"/>
        <dbReference type="Rhea" id="RHEA-COMP:9667"/>
        <dbReference type="Rhea" id="RHEA-COMP:9698"/>
        <dbReference type="ChEBI" id="CHEBI:30616"/>
        <dbReference type="ChEBI" id="CHEBI:33019"/>
        <dbReference type="ChEBI" id="CHEBI:57844"/>
        <dbReference type="ChEBI" id="CHEBI:78442"/>
        <dbReference type="ChEBI" id="CHEBI:78530"/>
        <dbReference type="ChEBI" id="CHEBI:456215"/>
        <dbReference type="EC" id="6.1.1.10"/>
    </reaction>
</comment>
<dbReference type="InterPro" id="IPR012340">
    <property type="entry name" value="NA-bd_OB-fold"/>
</dbReference>
<comment type="caution">
    <text evidence="15">Lacks conserved residue(s) required for the propagation of feature annotation.</text>
</comment>
<dbReference type="PROSITE" id="PS50886">
    <property type="entry name" value="TRBD"/>
    <property type="match status" value="1"/>
</dbReference>
<dbReference type="Pfam" id="PF01406">
    <property type="entry name" value="tRNA-synt_1e"/>
    <property type="match status" value="1"/>
</dbReference>
<dbReference type="CDD" id="cd02800">
    <property type="entry name" value="tRNA_bind_EcMetRS_like"/>
    <property type="match status" value="1"/>
</dbReference>
<feature type="binding site" evidence="15">
    <location>
        <position position="126"/>
    </location>
    <ligand>
        <name>Zn(2+)</name>
        <dbReference type="ChEBI" id="CHEBI:29105"/>
    </ligand>
</feature>
<evidence type="ECO:0000256" key="7">
    <source>
        <dbReference type="ARBA" id="ARBA00022723"/>
    </source>
</evidence>
<dbReference type="InterPro" id="IPR014729">
    <property type="entry name" value="Rossmann-like_a/b/a_fold"/>
</dbReference>
<accession>A0ABS0J2Y2</accession>
<dbReference type="NCBIfam" id="NF008900">
    <property type="entry name" value="PRK12267.1"/>
    <property type="match status" value="1"/>
</dbReference>
<evidence type="ECO:0000256" key="11">
    <source>
        <dbReference type="ARBA" id="ARBA00022884"/>
    </source>
</evidence>
<evidence type="ECO:0000256" key="6">
    <source>
        <dbReference type="ARBA" id="ARBA00022598"/>
    </source>
</evidence>
<dbReference type="InterPro" id="IPR004495">
    <property type="entry name" value="Met-tRNA-synth_bsu_C"/>
</dbReference>
<dbReference type="CDD" id="cd00814">
    <property type="entry name" value="MetRS_core"/>
    <property type="match status" value="1"/>
</dbReference>
<comment type="subunit">
    <text evidence="3 15">Homodimer.</text>
</comment>
<evidence type="ECO:0000256" key="8">
    <source>
        <dbReference type="ARBA" id="ARBA00022741"/>
    </source>
</evidence>
<dbReference type="EC" id="6.1.1.10" evidence="15"/>
<dbReference type="Pfam" id="PF01588">
    <property type="entry name" value="tRNA_bind"/>
    <property type="match status" value="1"/>
</dbReference>
<dbReference type="SUPFAM" id="SSF47323">
    <property type="entry name" value="Anticodon-binding domain of a subclass of class I aminoacyl-tRNA synthetases"/>
    <property type="match status" value="1"/>
</dbReference>
<dbReference type="InterPro" id="IPR032678">
    <property type="entry name" value="tRNA-synt_1_cat_dom"/>
</dbReference>
<evidence type="ECO:0000256" key="9">
    <source>
        <dbReference type="ARBA" id="ARBA00022833"/>
    </source>
</evidence>
<dbReference type="InterPro" id="IPR014758">
    <property type="entry name" value="Met-tRNA_synth"/>
</dbReference>
<dbReference type="InterPro" id="IPR015413">
    <property type="entry name" value="Methionyl/Leucyl_tRNA_Synth"/>
</dbReference>
<evidence type="ECO:0000259" key="17">
    <source>
        <dbReference type="PROSITE" id="PS50886"/>
    </source>
</evidence>
<dbReference type="PANTHER" id="PTHR43326:SF1">
    <property type="entry name" value="METHIONINE--TRNA LIGASE, MITOCHONDRIAL"/>
    <property type="match status" value="1"/>
</dbReference>
<dbReference type="Gene3D" id="2.170.220.10">
    <property type="match status" value="1"/>
</dbReference>
<feature type="domain" description="TRNA-binding" evidence="17">
    <location>
        <begin position="556"/>
        <end position="657"/>
    </location>
</feature>
<evidence type="ECO:0000256" key="16">
    <source>
        <dbReference type="SAM" id="MobiDB-lite"/>
    </source>
</evidence>
<evidence type="ECO:0000256" key="14">
    <source>
        <dbReference type="ARBA" id="ARBA00047364"/>
    </source>
</evidence>
<dbReference type="GO" id="GO:0004825">
    <property type="term" value="F:methionine-tRNA ligase activity"/>
    <property type="evidence" value="ECO:0007669"/>
    <property type="project" value="UniProtKB-EC"/>
</dbReference>
<dbReference type="RefSeq" id="WP_012611908.1">
    <property type="nucleotide sequence ID" value="NZ_VRYY01000165.1"/>
</dbReference>
<organism evidence="18 19">
    <name type="scientific">Nitratidesulfovibrio oxamicus</name>
    <dbReference type="NCBI Taxonomy" id="32016"/>
    <lineage>
        <taxon>Bacteria</taxon>
        <taxon>Pseudomonadati</taxon>
        <taxon>Thermodesulfobacteriota</taxon>
        <taxon>Desulfovibrionia</taxon>
        <taxon>Desulfovibrionales</taxon>
        <taxon>Desulfovibrionaceae</taxon>
        <taxon>Nitratidesulfovibrio</taxon>
    </lineage>
</organism>
<evidence type="ECO:0000256" key="13">
    <source>
        <dbReference type="ARBA" id="ARBA00023146"/>
    </source>
</evidence>
<dbReference type="InterPro" id="IPR041872">
    <property type="entry name" value="Anticodon_Met"/>
</dbReference>
<keyword evidence="11 15" id="KW-0694">RNA-binding</keyword>
<keyword evidence="12 15" id="KW-0648">Protein biosynthesis</keyword>
<feature type="short sequence motif" description="'HIGH' region" evidence="15">
    <location>
        <begin position="11"/>
        <end position="21"/>
    </location>
</feature>
<keyword evidence="13 15" id="KW-0030">Aminoacyl-tRNA synthetase</keyword>
<evidence type="ECO:0000256" key="3">
    <source>
        <dbReference type="ARBA" id="ARBA00011738"/>
    </source>
</evidence>
<evidence type="ECO:0000256" key="15">
    <source>
        <dbReference type="HAMAP-Rule" id="MF_01228"/>
    </source>
</evidence>
<evidence type="ECO:0000256" key="12">
    <source>
        <dbReference type="ARBA" id="ARBA00022917"/>
    </source>
</evidence>
<keyword evidence="4 15" id="KW-0963">Cytoplasm</keyword>
<dbReference type="NCBIfam" id="TIGR00398">
    <property type="entry name" value="metG"/>
    <property type="match status" value="1"/>
</dbReference>
<feature type="region of interest" description="Disordered" evidence="16">
    <location>
        <begin position="516"/>
        <end position="547"/>
    </location>
</feature>
<comment type="caution">
    <text evidence="18">The sequence shown here is derived from an EMBL/GenBank/DDBJ whole genome shotgun (WGS) entry which is preliminary data.</text>
</comment>
<comment type="similarity">
    <text evidence="15">Belongs to the class-I aminoacyl-tRNA synthetase family. MetG type 2A subfamily.</text>
</comment>
<keyword evidence="10 15" id="KW-0067">ATP-binding</keyword>
<proteinExistence type="inferred from homology"/>
<dbReference type="CDD" id="cd07957">
    <property type="entry name" value="Anticodon_Ia_Met"/>
    <property type="match status" value="1"/>
</dbReference>
<dbReference type="Gene3D" id="1.10.730.10">
    <property type="entry name" value="Isoleucyl-tRNA Synthetase, Domain 1"/>
    <property type="match status" value="1"/>
</dbReference>
<keyword evidence="9 15" id="KW-0862">Zinc</keyword>
<dbReference type="HAMAP" id="MF_01228">
    <property type="entry name" value="Met_tRNA_synth_type2"/>
    <property type="match status" value="1"/>
</dbReference>
<evidence type="ECO:0000256" key="10">
    <source>
        <dbReference type="ARBA" id="ARBA00022840"/>
    </source>
</evidence>
<dbReference type="Pfam" id="PF19303">
    <property type="entry name" value="Anticodon_3"/>
    <property type="match status" value="1"/>
</dbReference>
<dbReference type="InterPro" id="IPR009080">
    <property type="entry name" value="tRNAsynth_Ia_anticodon-bd"/>
</dbReference>
<feature type="binding site" evidence="15">
    <location>
        <position position="143"/>
    </location>
    <ligand>
        <name>Zn(2+)</name>
        <dbReference type="ChEBI" id="CHEBI:29105"/>
    </ligand>
</feature>
<dbReference type="InterPro" id="IPR023457">
    <property type="entry name" value="Met-tRNA_synth_2"/>
</dbReference>
<keyword evidence="7 15" id="KW-0479">Metal-binding</keyword>
<feature type="compositionally biased region" description="Basic and acidic residues" evidence="16">
    <location>
        <begin position="516"/>
        <end position="530"/>
    </location>
</feature>
<keyword evidence="8 15" id="KW-0547">Nucleotide-binding</keyword>
<gene>
    <name evidence="15 18" type="primary">metG</name>
    <name evidence="18" type="ORF">FVW20_07030</name>
</gene>
<evidence type="ECO:0000256" key="5">
    <source>
        <dbReference type="ARBA" id="ARBA00022555"/>
    </source>
</evidence>
<feature type="binding site" evidence="15">
    <location>
        <position position="146"/>
    </location>
    <ligand>
        <name>Zn(2+)</name>
        <dbReference type="ChEBI" id="CHEBI:29105"/>
    </ligand>
</feature>
<dbReference type="SUPFAM" id="SSF50249">
    <property type="entry name" value="Nucleic acid-binding proteins"/>
    <property type="match status" value="1"/>
</dbReference>
<reference evidence="18 19" key="1">
    <citation type="submission" date="2019-08" db="EMBL/GenBank/DDBJ databases">
        <authorList>
            <person name="Luo N."/>
        </authorList>
    </citation>
    <scope>NUCLEOTIDE SEQUENCE [LARGE SCALE GENOMIC DNA]</scope>
    <source>
        <strain evidence="18 19">NCIMB 9442</strain>
    </source>
</reference>